<name>A0A6S7KPB1_PARCT</name>
<evidence type="ECO:0000313" key="3">
    <source>
        <dbReference type="Proteomes" id="UP001152795"/>
    </source>
</evidence>
<evidence type="ECO:0000256" key="1">
    <source>
        <dbReference type="SAM" id="MobiDB-lite"/>
    </source>
</evidence>
<dbReference type="Proteomes" id="UP001152795">
    <property type="component" value="Unassembled WGS sequence"/>
</dbReference>
<dbReference type="InterPro" id="IPR008042">
    <property type="entry name" value="Retrotrans_Pao"/>
</dbReference>
<evidence type="ECO:0000313" key="2">
    <source>
        <dbReference type="EMBL" id="CAB4044794.1"/>
    </source>
</evidence>
<feature type="non-terminal residue" evidence="2">
    <location>
        <position position="1"/>
    </location>
</feature>
<dbReference type="OrthoDB" id="8065733at2759"/>
<dbReference type="PANTHER" id="PTHR47331">
    <property type="entry name" value="PHD-TYPE DOMAIN-CONTAINING PROTEIN"/>
    <property type="match status" value="1"/>
</dbReference>
<keyword evidence="3" id="KW-1185">Reference proteome</keyword>
<gene>
    <name evidence="2" type="ORF">PACLA_8A071310</name>
</gene>
<organism evidence="2 3">
    <name type="scientific">Paramuricea clavata</name>
    <name type="common">Red gorgonian</name>
    <name type="synonym">Violescent sea-whip</name>
    <dbReference type="NCBI Taxonomy" id="317549"/>
    <lineage>
        <taxon>Eukaryota</taxon>
        <taxon>Metazoa</taxon>
        <taxon>Cnidaria</taxon>
        <taxon>Anthozoa</taxon>
        <taxon>Octocorallia</taxon>
        <taxon>Malacalcyonacea</taxon>
        <taxon>Plexauridae</taxon>
        <taxon>Paramuricea</taxon>
    </lineage>
</organism>
<accession>A0A6S7KPB1</accession>
<dbReference type="AlphaFoldDB" id="A0A6S7KPB1"/>
<feature type="region of interest" description="Disordered" evidence="1">
    <location>
        <begin position="22"/>
        <end position="47"/>
    </location>
</feature>
<sequence>LDVAYFRVSIRYQVGLGNKWHSNRRESEETTSDNEEKTFAKQQLGTPSEGEASILGLAWSKVKDELKVVVPLGEVTTTKRGILSKLARIYDPLGLLSPRTLQGKIIYREVCEKKISWDAPLSAEQKNDWLKWAT</sequence>
<dbReference type="Pfam" id="PF05380">
    <property type="entry name" value="Peptidase_A17"/>
    <property type="match status" value="1"/>
</dbReference>
<comment type="caution">
    <text evidence="2">The sequence shown here is derived from an EMBL/GenBank/DDBJ whole genome shotgun (WGS) entry which is preliminary data.</text>
</comment>
<proteinExistence type="predicted"/>
<reference evidence="2" key="1">
    <citation type="submission" date="2020-04" db="EMBL/GenBank/DDBJ databases">
        <authorList>
            <person name="Alioto T."/>
            <person name="Alioto T."/>
            <person name="Gomez Garrido J."/>
        </authorList>
    </citation>
    <scope>NUCLEOTIDE SEQUENCE</scope>
    <source>
        <strain evidence="2">A484AB</strain>
    </source>
</reference>
<protein>
    <submittedName>
        <fullName evidence="2">Uncharacterized protein</fullName>
    </submittedName>
</protein>
<feature type="compositionally biased region" description="Basic and acidic residues" evidence="1">
    <location>
        <begin position="23"/>
        <end position="39"/>
    </location>
</feature>
<dbReference type="EMBL" id="CACRXK020036248">
    <property type="protein sequence ID" value="CAB4044794.1"/>
    <property type="molecule type" value="Genomic_DNA"/>
</dbReference>